<dbReference type="AlphaFoldDB" id="A0A8H7UPU2"/>
<reference evidence="1" key="1">
    <citation type="submission" date="2020-12" db="EMBL/GenBank/DDBJ databases">
        <title>Metabolic potential, ecology and presence of endohyphal bacteria is reflected in genomic diversity of Mucoromycotina.</title>
        <authorList>
            <person name="Muszewska A."/>
            <person name="Okrasinska A."/>
            <person name="Steczkiewicz K."/>
            <person name="Drgas O."/>
            <person name="Orlowska M."/>
            <person name="Perlinska-Lenart U."/>
            <person name="Aleksandrzak-Piekarczyk T."/>
            <person name="Szatraj K."/>
            <person name="Zielenkiewicz U."/>
            <person name="Pilsyk S."/>
            <person name="Malc E."/>
            <person name="Mieczkowski P."/>
            <person name="Kruszewska J.S."/>
            <person name="Biernat P."/>
            <person name="Pawlowska J."/>
        </authorList>
    </citation>
    <scope>NUCLEOTIDE SEQUENCE</scope>
    <source>
        <strain evidence="1">WA0000017839</strain>
    </source>
</reference>
<dbReference type="PANTHER" id="PTHR23022">
    <property type="entry name" value="TRANSPOSABLE ELEMENT-RELATED"/>
    <property type="match status" value="1"/>
</dbReference>
<dbReference type="PANTHER" id="PTHR23022:SF119">
    <property type="entry name" value="TC1-LIKE TRANSPOSASE DDE DOMAIN-CONTAINING PROTEIN"/>
    <property type="match status" value="1"/>
</dbReference>
<proteinExistence type="predicted"/>
<dbReference type="InterPro" id="IPR052338">
    <property type="entry name" value="Transposase_5"/>
</dbReference>
<dbReference type="GO" id="GO:0003676">
    <property type="term" value="F:nucleic acid binding"/>
    <property type="evidence" value="ECO:0007669"/>
    <property type="project" value="InterPro"/>
</dbReference>
<accession>A0A8H7UPU2</accession>
<evidence type="ECO:0000313" key="2">
    <source>
        <dbReference type="Proteomes" id="UP000603453"/>
    </source>
</evidence>
<dbReference type="Proteomes" id="UP000603453">
    <property type="component" value="Unassembled WGS sequence"/>
</dbReference>
<dbReference type="Gene3D" id="3.30.420.10">
    <property type="entry name" value="Ribonuclease H-like superfamily/Ribonuclease H"/>
    <property type="match status" value="1"/>
</dbReference>
<keyword evidence="2" id="KW-1185">Reference proteome</keyword>
<comment type="caution">
    <text evidence="1">The sequence shown here is derived from an EMBL/GenBank/DDBJ whole genome shotgun (WGS) entry which is preliminary data.</text>
</comment>
<protein>
    <recommendedName>
        <fullName evidence="3">Transposase</fullName>
    </recommendedName>
</protein>
<gene>
    <name evidence="1" type="ORF">INT47_011679</name>
</gene>
<dbReference type="InterPro" id="IPR036397">
    <property type="entry name" value="RNaseH_sf"/>
</dbReference>
<sequence length="267" mass="30181">MPLTDTSDNTPKCRIQLDDYTCGLIIGRFQSDESIADIQLAMSIPGSTIVNCHNRWKETGIGVSETRKGKQLKLPERDQRAVVCSSREGPFMPFTAHKEKLNTAGVDIHRQTLSKYAIIKGFGSYSTAYVPTLTPRHMQRRLTWVKYKVKRTPEMWEDVIWSDESKFNAEVSDGRVRVIRKEGESYHPDIVKWTVKFGNGSVMIWGCFWVVGLGPLVVMKGIINQEAYIDCLSNHFLPWLNNITAETSKNFILQEDGASCHAGSYAS</sequence>
<organism evidence="1 2">
    <name type="scientific">Mucor saturninus</name>
    <dbReference type="NCBI Taxonomy" id="64648"/>
    <lineage>
        <taxon>Eukaryota</taxon>
        <taxon>Fungi</taxon>
        <taxon>Fungi incertae sedis</taxon>
        <taxon>Mucoromycota</taxon>
        <taxon>Mucoromycotina</taxon>
        <taxon>Mucoromycetes</taxon>
        <taxon>Mucorales</taxon>
        <taxon>Mucorineae</taxon>
        <taxon>Mucoraceae</taxon>
        <taxon>Mucor</taxon>
    </lineage>
</organism>
<evidence type="ECO:0000313" key="1">
    <source>
        <dbReference type="EMBL" id="KAG2191075.1"/>
    </source>
</evidence>
<dbReference type="OrthoDB" id="2201802at2759"/>
<dbReference type="EMBL" id="JAEPRD010000482">
    <property type="protein sequence ID" value="KAG2191075.1"/>
    <property type="molecule type" value="Genomic_DNA"/>
</dbReference>
<evidence type="ECO:0008006" key="3">
    <source>
        <dbReference type="Google" id="ProtNLM"/>
    </source>
</evidence>
<name>A0A8H7UPU2_9FUNG</name>